<evidence type="ECO:0000313" key="7">
    <source>
        <dbReference type="Proteomes" id="UP001649230"/>
    </source>
</evidence>
<feature type="domain" description="Methyl-accepting transducer" evidence="5">
    <location>
        <begin position="204"/>
        <end position="461"/>
    </location>
</feature>
<keyword evidence="4" id="KW-0812">Transmembrane</keyword>
<protein>
    <submittedName>
        <fullName evidence="6">Methyl-accepting chemotaxis protein</fullName>
    </submittedName>
</protein>
<gene>
    <name evidence="6" type="ORF">L0M14_28650</name>
</gene>
<evidence type="ECO:0000259" key="5">
    <source>
        <dbReference type="PROSITE" id="PS50111"/>
    </source>
</evidence>
<dbReference type="SUPFAM" id="SSF58104">
    <property type="entry name" value="Methyl-accepting chemotaxis protein (MCP) signaling domain"/>
    <property type="match status" value="1"/>
</dbReference>
<dbReference type="PROSITE" id="PS50111">
    <property type="entry name" value="CHEMOTAXIS_TRANSDUC_2"/>
    <property type="match status" value="1"/>
</dbReference>
<evidence type="ECO:0000256" key="2">
    <source>
        <dbReference type="PROSITE-ProRule" id="PRU00284"/>
    </source>
</evidence>
<reference evidence="6 7" key="1">
    <citation type="journal article" date="2024" name="Int. J. Syst. Evol. Microbiol.">
        <title>Paenibacillus hexagrammi sp. nov., a novel bacterium isolated from the gut content of Hexagrammos agrammus.</title>
        <authorList>
            <person name="Jung H.K."/>
            <person name="Kim D.G."/>
            <person name="Zin H."/>
            <person name="Park J."/>
            <person name="Jung H."/>
            <person name="Kim Y.O."/>
            <person name="Kong H.J."/>
            <person name="Kim J.W."/>
            <person name="Kim Y.S."/>
        </authorList>
    </citation>
    <scope>NUCLEOTIDE SEQUENCE [LARGE SCALE GENOMIC DNA]</scope>
    <source>
        <strain evidence="6 7">YPD9-1</strain>
    </source>
</reference>
<keyword evidence="3" id="KW-0175">Coiled coil</keyword>
<feature type="coiled-coil region" evidence="3">
    <location>
        <begin position="292"/>
        <end position="319"/>
    </location>
</feature>
<dbReference type="PANTHER" id="PTHR32089">
    <property type="entry name" value="METHYL-ACCEPTING CHEMOTAXIS PROTEIN MCPB"/>
    <property type="match status" value="1"/>
</dbReference>
<keyword evidence="7" id="KW-1185">Reference proteome</keyword>
<feature type="transmembrane region" description="Helical" evidence="4">
    <location>
        <begin position="62"/>
        <end position="79"/>
    </location>
</feature>
<keyword evidence="4" id="KW-0472">Membrane</keyword>
<feature type="transmembrane region" description="Helical" evidence="4">
    <location>
        <begin position="106"/>
        <end position="123"/>
    </location>
</feature>
<keyword evidence="1 2" id="KW-0807">Transducer</keyword>
<dbReference type="SMART" id="SM00283">
    <property type="entry name" value="MA"/>
    <property type="match status" value="1"/>
</dbReference>
<dbReference type="InterPro" id="IPR004089">
    <property type="entry name" value="MCPsignal_dom"/>
</dbReference>
<accession>A0ABY3SJW1</accession>
<dbReference type="Proteomes" id="UP001649230">
    <property type="component" value="Chromosome"/>
</dbReference>
<proteinExistence type="predicted"/>
<evidence type="ECO:0000256" key="1">
    <source>
        <dbReference type="ARBA" id="ARBA00023224"/>
    </source>
</evidence>
<dbReference type="Gene3D" id="1.10.287.950">
    <property type="entry name" value="Methyl-accepting chemotaxis protein"/>
    <property type="match status" value="1"/>
</dbReference>
<dbReference type="RefSeq" id="WP_235119797.1">
    <property type="nucleotide sequence ID" value="NZ_CP090978.1"/>
</dbReference>
<evidence type="ECO:0000256" key="3">
    <source>
        <dbReference type="SAM" id="Coils"/>
    </source>
</evidence>
<organism evidence="6 7">
    <name type="scientific">Paenibacillus hexagrammi</name>
    <dbReference type="NCBI Taxonomy" id="2908839"/>
    <lineage>
        <taxon>Bacteria</taxon>
        <taxon>Bacillati</taxon>
        <taxon>Bacillota</taxon>
        <taxon>Bacilli</taxon>
        <taxon>Bacillales</taxon>
        <taxon>Paenibacillaceae</taxon>
        <taxon>Paenibacillus</taxon>
    </lineage>
</organism>
<dbReference type="Pfam" id="PF00015">
    <property type="entry name" value="MCPsignal"/>
    <property type="match status" value="1"/>
</dbReference>
<dbReference type="PANTHER" id="PTHR32089:SF112">
    <property type="entry name" value="LYSOZYME-LIKE PROTEIN-RELATED"/>
    <property type="match status" value="1"/>
</dbReference>
<feature type="transmembrane region" description="Helical" evidence="4">
    <location>
        <begin position="135"/>
        <end position="154"/>
    </location>
</feature>
<name>A0ABY3SJW1_9BACL</name>
<sequence>MANSTEYANKLVRNVLLLSTVLGTVSSYSNGNISNTVAILIGGGFVSMLLSILIFRGKAINASKYIGTLGLAVIVFVIVSNTHTAINFMLVFFLVAITTVYHEPAMIYLSGGIGIAFTNYFFLLNRSEIFHTEKLGNLFAVNVTFFMFVAALLMQARIGQRMRKKGEADTTVMAESNQRMGLVLDEVKHSVATLGEFSRSMKSNVGSTGQIAKEVRSAFSEIAKGVESQAVSANEVNESMASVTGKIESLATTSTELRELSNATSDIVEVGNEQLTTLNNQLERVGEIILTNLQLMKDLNEKSSQIEQITAQISEISSQTNLLALNASIEAARAGEHGRGFAVVANEVKKLAVNSGSSTEEIGQILGNIQSQARRATELAQSGSEAIMISLEAMGRTKHAFGEIESNTGLVLGRAVSMDEMMNDFMTVTGVIADEMNSVSGVTQQTSAGVEQVLASVEEQAQMTEDIVKGFKELEELTKRLEVVVLSDEDHKES</sequence>
<feature type="transmembrane region" description="Helical" evidence="4">
    <location>
        <begin position="37"/>
        <end position="55"/>
    </location>
</feature>
<keyword evidence="4" id="KW-1133">Transmembrane helix</keyword>
<evidence type="ECO:0000256" key="4">
    <source>
        <dbReference type="SAM" id="Phobius"/>
    </source>
</evidence>
<evidence type="ECO:0000313" key="6">
    <source>
        <dbReference type="EMBL" id="UJF33430.1"/>
    </source>
</evidence>
<dbReference type="EMBL" id="CP090978">
    <property type="protein sequence ID" value="UJF33430.1"/>
    <property type="molecule type" value="Genomic_DNA"/>
</dbReference>